<name>A0ABN4JIP4_9BURK</name>
<reference evidence="3" key="1">
    <citation type="submission" date="2015-12" db="EMBL/GenBank/DDBJ databases">
        <title>Complete genome sequence of Pandoraea norimbergensis DSM 11628.</title>
        <authorList>
            <person name="Ee R."/>
            <person name="Lim Y.-L."/>
            <person name="Yong D."/>
            <person name="Yin W.-F."/>
            <person name="Chan K.-G."/>
        </authorList>
    </citation>
    <scope>NUCLEOTIDE SEQUENCE [LARGE SCALE GENOMIC DNA]</scope>
    <source>
        <strain evidence="3">DSM 11628</strain>
    </source>
</reference>
<protein>
    <submittedName>
        <fullName evidence="2">Uncharacterized protein</fullName>
    </submittedName>
</protein>
<evidence type="ECO:0000313" key="2">
    <source>
        <dbReference type="EMBL" id="ALS59905.1"/>
    </source>
</evidence>
<feature type="region of interest" description="Disordered" evidence="1">
    <location>
        <begin position="86"/>
        <end position="108"/>
    </location>
</feature>
<dbReference type="RefSeq" id="WP_058376824.1">
    <property type="nucleotide sequence ID" value="NZ_CP013480.3"/>
</dbReference>
<gene>
    <name evidence="2" type="ORF">AT302_09200</name>
</gene>
<organism evidence="2 3">
    <name type="scientific">Pandoraea norimbergensis</name>
    <dbReference type="NCBI Taxonomy" id="93219"/>
    <lineage>
        <taxon>Bacteria</taxon>
        <taxon>Pseudomonadati</taxon>
        <taxon>Pseudomonadota</taxon>
        <taxon>Betaproteobacteria</taxon>
        <taxon>Burkholderiales</taxon>
        <taxon>Burkholderiaceae</taxon>
        <taxon>Pandoraea</taxon>
    </lineage>
</organism>
<keyword evidence="3" id="KW-1185">Reference proteome</keyword>
<dbReference type="Proteomes" id="UP000060277">
    <property type="component" value="Chromosome"/>
</dbReference>
<accession>A0ABN4JIP4</accession>
<proteinExistence type="predicted"/>
<evidence type="ECO:0000313" key="3">
    <source>
        <dbReference type="Proteomes" id="UP000060277"/>
    </source>
</evidence>
<feature type="compositionally biased region" description="Polar residues" evidence="1">
    <location>
        <begin position="92"/>
        <end position="108"/>
    </location>
</feature>
<evidence type="ECO:0000256" key="1">
    <source>
        <dbReference type="SAM" id="MobiDB-lite"/>
    </source>
</evidence>
<sequence>MEGEGKTPLPADGSRCPQCGSVVSCGAQSTEVNTADAASACATTVTCWCLDWPHLPASARLGVGACLCPPCLRAALVAAGVSLSGTPADLTGSINDAINPTTPPTNKT</sequence>
<dbReference type="EMBL" id="CP013480">
    <property type="protein sequence ID" value="ALS59905.1"/>
    <property type="molecule type" value="Genomic_DNA"/>
</dbReference>